<dbReference type="Gene3D" id="3.30.1540.10">
    <property type="entry name" value="formyl-coa transferase, domain 3"/>
    <property type="match status" value="1"/>
</dbReference>
<reference evidence="1 2" key="1">
    <citation type="submission" date="2017-12" db="EMBL/GenBank/DDBJ databases">
        <title>Genome sequence of the active heterotrophic nitrifier-denitrifier, Cupriavidus pauculus UM1.</title>
        <authorList>
            <person name="Putonti C."/>
            <person name="Castignetti D."/>
        </authorList>
    </citation>
    <scope>NUCLEOTIDE SEQUENCE [LARGE SCALE GENOMIC DNA]</scope>
    <source>
        <strain evidence="1 2">UM1</strain>
    </source>
</reference>
<dbReference type="Proteomes" id="UP000234341">
    <property type="component" value="Unassembled WGS sequence"/>
</dbReference>
<comment type="caution">
    <text evidence="1">The sequence shown here is derived from an EMBL/GenBank/DDBJ whole genome shotgun (WGS) entry which is preliminary data.</text>
</comment>
<dbReference type="InterPro" id="IPR044855">
    <property type="entry name" value="CoA-Trfase_III_dom3_sf"/>
</dbReference>
<dbReference type="PANTHER" id="PTHR48228">
    <property type="entry name" value="SUCCINYL-COA--D-CITRAMALATE COA-TRANSFERASE"/>
    <property type="match status" value="1"/>
</dbReference>
<dbReference type="OrthoDB" id="8523055at2"/>
<organism evidence="1 2">
    <name type="scientific">Cupriavidus pauculus</name>
    <dbReference type="NCBI Taxonomy" id="82633"/>
    <lineage>
        <taxon>Bacteria</taxon>
        <taxon>Pseudomonadati</taxon>
        <taxon>Pseudomonadota</taxon>
        <taxon>Betaproteobacteria</taxon>
        <taxon>Burkholderiales</taxon>
        <taxon>Burkholderiaceae</taxon>
        <taxon>Cupriavidus</taxon>
    </lineage>
</organism>
<dbReference type="GO" id="GO:0003824">
    <property type="term" value="F:catalytic activity"/>
    <property type="evidence" value="ECO:0007669"/>
    <property type="project" value="InterPro"/>
</dbReference>
<dbReference type="InterPro" id="IPR023606">
    <property type="entry name" value="CoA-Trfase_III_dom_1_sf"/>
</dbReference>
<dbReference type="Gene3D" id="3.40.50.10540">
    <property type="entry name" value="Crotonobetainyl-coa:carnitine coa-transferase, domain 1"/>
    <property type="match status" value="2"/>
</dbReference>
<sequence length="399" mass="42420">MSGPLAGLRILDFSTLLPGPFATLALADLGADVIRIEAPTRADPVRRLAPQRHGVAAVHAWLNRNKRSLALDLKQPEAIGIVHRLLRTHDVVVEQFRPGVMARLGLGYDQLRAINPALIYCSITGYGQDGPYRDRAGHDINYLAIAGAASYNGHDKPAPLGIQVADIAGGSLHASVAILAALAHRHRTGEGQHVDVSMTDAAFSLNAMSGAAYLAGGRAPRPGSERLNGGAFYDYYATADGRHFSVGSLEPQFLQRFCDAMGHPEWFALAQSDMPRLKHEIASAFASQPFAHWCALFAEADCCVEPVLTLEESACHPQLRARRMVIDVPVAGTADGGNPADTLPQIAHPVRYSATPPAYRHAGETLGRQSRTILAELGYGDADVAALAAAGVIASGETP</sequence>
<dbReference type="EMBL" id="PJRP01000025">
    <property type="protein sequence ID" value="PLP96628.1"/>
    <property type="molecule type" value="Genomic_DNA"/>
</dbReference>
<gene>
    <name evidence="1" type="ORF">CYJ10_31440</name>
</gene>
<dbReference type="RefSeq" id="WP_101685396.1">
    <property type="nucleotide sequence ID" value="NZ_PJRP01000025.1"/>
</dbReference>
<evidence type="ECO:0000313" key="2">
    <source>
        <dbReference type="Proteomes" id="UP000234341"/>
    </source>
</evidence>
<evidence type="ECO:0000313" key="1">
    <source>
        <dbReference type="EMBL" id="PLP96628.1"/>
    </source>
</evidence>
<dbReference type="Pfam" id="PF02515">
    <property type="entry name" value="CoA_transf_3"/>
    <property type="match status" value="1"/>
</dbReference>
<name>A0A2N5C334_9BURK</name>
<dbReference type="AlphaFoldDB" id="A0A2N5C334"/>
<accession>A0A2N5C334</accession>
<dbReference type="PANTHER" id="PTHR48228:SF5">
    <property type="entry name" value="ALPHA-METHYLACYL-COA RACEMASE"/>
    <property type="match status" value="1"/>
</dbReference>
<proteinExistence type="predicted"/>
<dbReference type="InterPro" id="IPR003673">
    <property type="entry name" value="CoA-Trfase_fam_III"/>
</dbReference>
<dbReference type="InterPro" id="IPR050509">
    <property type="entry name" value="CoA-transferase_III"/>
</dbReference>
<protein>
    <submittedName>
        <fullName evidence="1">Carnitine dehydratase</fullName>
    </submittedName>
</protein>
<dbReference type="SUPFAM" id="SSF89796">
    <property type="entry name" value="CoA-transferase family III (CaiB/BaiF)"/>
    <property type="match status" value="1"/>
</dbReference>